<keyword evidence="3" id="KW-1185">Reference proteome</keyword>
<feature type="domain" description="F-box" evidence="1">
    <location>
        <begin position="51"/>
        <end position="97"/>
    </location>
</feature>
<evidence type="ECO:0000313" key="3">
    <source>
        <dbReference type="Proteomes" id="UP000717696"/>
    </source>
</evidence>
<proteinExistence type="predicted"/>
<dbReference type="Proteomes" id="UP000717696">
    <property type="component" value="Unassembled WGS sequence"/>
</dbReference>
<protein>
    <recommendedName>
        <fullName evidence="1">F-box domain-containing protein</fullName>
    </recommendedName>
</protein>
<sequence length="373" mass="41644">MAEPRFEFDKLVSFLSYRPDRLFKSMIEVERPPSPPPTLLVSVSKERISSLGALDCFPPEITCHVLSMLDLQSLANVARTSSRGNAFVEGSYAFQDLVTSAPEVLVALRKLSLGGLHSITELYAAMQTQECANCFEYGAFLFLPTCERCCWKCLRNDPSFRVILHEQARQYFGLSTRQLMQLPALDVIPGKYGIWGDTASQCSLVSVKAAKELAVKVHGSEDNLVRVMEKKCENTRLVSTGRYYMGEAALRGKDLRPIPNPGHIPIDNFFGMASIPFASISSSSNMFEYGLWCRGCEVTNLRYDHGRLPNPVLRSLVPRGRDPSHALLSLERRARSRNAFLLHLRHCYGAHLMVPSLGPFTLPPLPNNSHGHT</sequence>
<dbReference type="PROSITE" id="PS50181">
    <property type="entry name" value="FBOX"/>
    <property type="match status" value="1"/>
</dbReference>
<dbReference type="InterPro" id="IPR036047">
    <property type="entry name" value="F-box-like_dom_sf"/>
</dbReference>
<dbReference type="SUPFAM" id="SSF81383">
    <property type="entry name" value="F-box domain"/>
    <property type="match status" value="1"/>
</dbReference>
<reference evidence="2" key="1">
    <citation type="journal article" date="2021" name="Nat. Commun.">
        <title>Genetic determinants of endophytism in the Arabidopsis root mycobiome.</title>
        <authorList>
            <person name="Mesny F."/>
            <person name="Miyauchi S."/>
            <person name="Thiergart T."/>
            <person name="Pickel B."/>
            <person name="Atanasova L."/>
            <person name="Karlsson M."/>
            <person name="Huettel B."/>
            <person name="Barry K.W."/>
            <person name="Haridas S."/>
            <person name="Chen C."/>
            <person name="Bauer D."/>
            <person name="Andreopoulos W."/>
            <person name="Pangilinan J."/>
            <person name="LaButti K."/>
            <person name="Riley R."/>
            <person name="Lipzen A."/>
            <person name="Clum A."/>
            <person name="Drula E."/>
            <person name="Henrissat B."/>
            <person name="Kohler A."/>
            <person name="Grigoriev I.V."/>
            <person name="Martin F.M."/>
            <person name="Hacquard S."/>
        </authorList>
    </citation>
    <scope>NUCLEOTIDE SEQUENCE</scope>
    <source>
        <strain evidence="2">MPI-CAGE-AT-0021</strain>
    </source>
</reference>
<name>A0A9P9FC76_9HYPO</name>
<accession>A0A9P9FC76</accession>
<dbReference type="OrthoDB" id="2687876at2759"/>
<organism evidence="2 3">
    <name type="scientific">Dactylonectria estremocensis</name>
    <dbReference type="NCBI Taxonomy" id="1079267"/>
    <lineage>
        <taxon>Eukaryota</taxon>
        <taxon>Fungi</taxon>
        <taxon>Dikarya</taxon>
        <taxon>Ascomycota</taxon>
        <taxon>Pezizomycotina</taxon>
        <taxon>Sordariomycetes</taxon>
        <taxon>Hypocreomycetidae</taxon>
        <taxon>Hypocreales</taxon>
        <taxon>Nectriaceae</taxon>
        <taxon>Dactylonectria</taxon>
    </lineage>
</organism>
<comment type="caution">
    <text evidence="2">The sequence shown here is derived from an EMBL/GenBank/DDBJ whole genome shotgun (WGS) entry which is preliminary data.</text>
</comment>
<dbReference type="AlphaFoldDB" id="A0A9P9FC76"/>
<evidence type="ECO:0000259" key="1">
    <source>
        <dbReference type="PROSITE" id="PS50181"/>
    </source>
</evidence>
<gene>
    <name evidence="2" type="ORF">B0J13DRAFT_183895</name>
</gene>
<dbReference type="EMBL" id="JAGMUU010000003">
    <property type="protein sequence ID" value="KAH7157895.1"/>
    <property type="molecule type" value="Genomic_DNA"/>
</dbReference>
<dbReference type="InterPro" id="IPR001810">
    <property type="entry name" value="F-box_dom"/>
</dbReference>
<evidence type="ECO:0000313" key="2">
    <source>
        <dbReference type="EMBL" id="KAH7157895.1"/>
    </source>
</evidence>